<accession>A0A3D9FGA6</accession>
<evidence type="ECO:0000313" key="3">
    <source>
        <dbReference type="EMBL" id="RED16131.1"/>
    </source>
</evidence>
<dbReference type="InterPro" id="IPR002656">
    <property type="entry name" value="Acyl_transf_3_dom"/>
</dbReference>
<organism evidence="3 4">
    <name type="scientific">Parasphingopyxis lamellibrachiae</name>
    <dbReference type="NCBI Taxonomy" id="680125"/>
    <lineage>
        <taxon>Bacteria</taxon>
        <taxon>Pseudomonadati</taxon>
        <taxon>Pseudomonadota</taxon>
        <taxon>Alphaproteobacteria</taxon>
        <taxon>Sphingomonadales</taxon>
        <taxon>Sphingomonadaceae</taxon>
        <taxon>Parasphingopyxis</taxon>
    </lineage>
</organism>
<dbReference type="PANTHER" id="PTHR23028:SF131">
    <property type="entry name" value="BLR2367 PROTEIN"/>
    <property type="match status" value="1"/>
</dbReference>
<dbReference type="EMBL" id="QRDP01000004">
    <property type="protein sequence ID" value="RED16131.1"/>
    <property type="molecule type" value="Genomic_DNA"/>
</dbReference>
<sequence length="363" mass="40066">MNGKPDLTALTSLRGIAAWYVVLYHIRMSTTDILSPEALAIFSKGYLAVDFFFLLSGFVIWLSYRDRISENGIAAIPSFLARRFARIYPLHFAILCGAIVFALMLAATGRASPQEFPIRELPLHLLLIQNWGFTTDLNWNDPAWSISTETAAYLIFPLIVLAVDWRQVPTLTLLMLIGLLTLLLHNFFVAMDAPLLDSNIPQTGLVRCLLQFTMGTILCALWLRWRDHPAKPALLAMASTILAGVLGLTGMVAETLVVPLAFSGLLLTAALTATMPRNPLTAAPLHYLGEVSYATYLSHFLLFVLFKILFVGENGQMGWAGLTGFLALTLIVSIGLYHAVERPAQRFLNARFDLLFARKAPAG</sequence>
<keyword evidence="1" id="KW-0812">Transmembrane</keyword>
<dbReference type="GO" id="GO:0016020">
    <property type="term" value="C:membrane"/>
    <property type="evidence" value="ECO:0007669"/>
    <property type="project" value="TreeGrafter"/>
</dbReference>
<feature type="transmembrane region" description="Helical" evidence="1">
    <location>
        <begin position="85"/>
        <end position="107"/>
    </location>
</feature>
<dbReference type="OrthoDB" id="9796461at2"/>
<keyword evidence="4" id="KW-1185">Reference proteome</keyword>
<evidence type="ECO:0000259" key="2">
    <source>
        <dbReference type="Pfam" id="PF01757"/>
    </source>
</evidence>
<comment type="caution">
    <text evidence="3">The sequence shown here is derived from an EMBL/GenBank/DDBJ whole genome shotgun (WGS) entry which is preliminary data.</text>
</comment>
<keyword evidence="1" id="KW-0472">Membrane</keyword>
<dbReference type="InterPro" id="IPR050879">
    <property type="entry name" value="Acyltransferase_3"/>
</dbReference>
<dbReference type="PANTHER" id="PTHR23028">
    <property type="entry name" value="ACETYLTRANSFERASE"/>
    <property type="match status" value="1"/>
</dbReference>
<name>A0A3D9FGA6_9SPHN</name>
<feature type="transmembrane region" description="Helical" evidence="1">
    <location>
        <begin position="204"/>
        <end position="225"/>
    </location>
</feature>
<dbReference type="Pfam" id="PF01757">
    <property type="entry name" value="Acyl_transf_3"/>
    <property type="match status" value="1"/>
</dbReference>
<feature type="transmembrane region" description="Helical" evidence="1">
    <location>
        <begin position="46"/>
        <end position="64"/>
    </location>
</feature>
<feature type="transmembrane region" description="Helical" evidence="1">
    <location>
        <begin position="170"/>
        <end position="189"/>
    </location>
</feature>
<dbReference type="Proteomes" id="UP000256310">
    <property type="component" value="Unassembled WGS sequence"/>
</dbReference>
<protein>
    <submittedName>
        <fullName evidence="3">Peptidoglycan/LPS O-acetylase OafA/YrhL</fullName>
    </submittedName>
</protein>
<feature type="domain" description="Acyltransferase 3" evidence="2">
    <location>
        <begin position="9"/>
        <end position="337"/>
    </location>
</feature>
<keyword evidence="1" id="KW-1133">Transmembrane helix</keyword>
<proteinExistence type="predicted"/>
<evidence type="ECO:0000313" key="4">
    <source>
        <dbReference type="Proteomes" id="UP000256310"/>
    </source>
</evidence>
<feature type="transmembrane region" description="Helical" evidence="1">
    <location>
        <begin position="7"/>
        <end position="26"/>
    </location>
</feature>
<reference evidence="3 4" key="1">
    <citation type="submission" date="2018-07" db="EMBL/GenBank/DDBJ databases">
        <title>Genomic Encyclopedia of Type Strains, Phase IV (KMG-IV): sequencing the most valuable type-strain genomes for metagenomic binning, comparative biology and taxonomic classification.</title>
        <authorList>
            <person name="Goeker M."/>
        </authorList>
    </citation>
    <scope>NUCLEOTIDE SEQUENCE [LARGE SCALE GENOMIC DNA]</scope>
    <source>
        <strain evidence="3 4">DSM 26725</strain>
    </source>
</reference>
<feature type="transmembrane region" description="Helical" evidence="1">
    <location>
        <begin position="256"/>
        <end position="275"/>
    </location>
</feature>
<dbReference type="AlphaFoldDB" id="A0A3D9FGA6"/>
<feature type="transmembrane region" description="Helical" evidence="1">
    <location>
        <begin position="317"/>
        <end position="340"/>
    </location>
</feature>
<evidence type="ECO:0000256" key="1">
    <source>
        <dbReference type="SAM" id="Phobius"/>
    </source>
</evidence>
<dbReference type="GO" id="GO:0000271">
    <property type="term" value="P:polysaccharide biosynthetic process"/>
    <property type="evidence" value="ECO:0007669"/>
    <property type="project" value="TreeGrafter"/>
</dbReference>
<dbReference type="RefSeq" id="WP_116235572.1">
    <property type="nucleotide sequence ID" value="NZ_QRDP01000004.1"/>
</dbReference>
<gene>
    <name evidence="3" type="ORF">DFR46_1145</name>
</gene>
<feature type="transmembrane region" description="Helical" evidence="1">
    <location>
        <begin position="287"/>
        <end position="311"/>
    </location>
</feature>
<dbReference type="GO" id="GO:0016747">
    <property type="term" value="F:acyltransferase activity, transferring groups other than amino-acyl groups"/>
    <property type="evidence" value="ECO:0007669"/>
    <property type="project" value="InterPro"/>
</dbReference>